<accession>G9BAM2</accession>
<sequence>MTSVAIVQAKSETYKNSNSGSFEWTYSGPYQDYYTTTYWKWTYHEVFDTETGTYKGVFHWQETNKAYGEDGKRYIWHNKQSWVTNQRSGVYHDTFSWADPWGYRELYVYRYANGEVRVEFFRVLQAP</sequence>
<gene>
    <name evidence="1" type="ORF">E6-3G_23</name>
</gene>
<proteinExistence type="predicted"/>
<organism evidence="1">
    <name type="scientific">uncultured marine crenarchaeote E6-3G</name>
    <dbReference type="NCBI Taxonomy" id="907719"/>
    <lineage>
        <taxon>Archaea</taxon>
        <taxon>Candidatus Bathyarchaeota</taxon>
        <taxon>environmental samples</taxon>
    </lineage>
</organism>
<protein>
    <submittedName>
        <fullName evidence="1">Uncharacterized protein</fullName>
    </submittedName>
</protein>
<dbReference type="EMBL" id="HQ214610">
    <property type="protein sequence ID" value="ADP09438.1"/>
    <property type="molecule type" value="Genomic_DNA"/>
</dbReference>
<evidence type="ECO:0000313" key="1">
    <source>
        <dbReference type="EMBL" id="ADP09438.1"/>
    </source>
</evidence>
<dbReference type="AlphaFoldDB" id="G9BAM2"/>
<name>G9BAM2_9ARCH</name>
<reference evidence="1" key="1">
    <citation type="journal article" date="2012" name="Environ. Microbiol.">
        <title>Genetic structure of three fosmid-fragments encoding 16S rRNA genes of the Miscellaneous Crenarchaeotic Group (MCG): implications for physiology and evolution of marine sedimentary archaea.</title>
        <authorList>
            <person name="Li P.Y."/>
            <person name="Xie B.B."/>
            <person name="Zhang X.Y."/>
            <person name="Qin Q.L."/>
            <person name="Dang H.Y."/>
            <person name="Wang X.M."/>
            <person name="Chen X.L."/>
            <person name="Yu J."/>
            <person name="Zhang Y.Z."/>
        </authorList>
    </citation>
    <scope>NUCLEOTIDE SEQUENCE</scope>
</reference>